<name>A0A3L6RUM9_PANMI</name>
<evidence type="ECO:0000256" key="1">
    <source>
        <dbReference type="SAM" id="MobiDB-lite"/>
    </source>
</evidence>
<dbReference type="Proteomes" id="UP000275267">
    <property type="component" value="Unassembled WGS sequence"/>
</dbReference>
<gene>
    <name evidence="2" type="ORF">C2845_PM11G05790</name>
</gene>
<dbReference type="AlphaFoldDB" id="A0A3L6RUM9"/>
<dbReference type="EMBL" id="PQIB02000007">
    <property type="protein sequence ID" value="RLN09492.1"/>
    <property type="molecule type" value="Genomic_DNA"/>
</dbReference>
<comment type="caution">
    <text evidence="2">The sequence shown here is derived from an EMBL/GenBank/DDBJ whole genome shotgun (WGS) entry which is preliminary data.</text>
</comment>
<keyword evidence="3" id="KW-1185">Reference proteome</keyword>
<feature type="compositionally biased region" description="Polar residues" evidence="1">
    <location>
        <begin position="40"/>
        <end position="51"/>
    </location>
</feature>
<feature type="compositionally biased region" description="Basic and acidic residues" evidence="1">
    <location>
        <begin position="28"/>
        <end position="39"/>
    </location>
</feature>
<accession>A0A3L6RUM9</accession>
<reference evidence="3" key="1">
    <citation type="journal article" date="2019" name="Nat. Commun.">
        <title>The genome of broomcorn millet.</title>
        <authorList>
            <person name="Zou C."/>
            <person name="Miki D."/>
            <person name="Li D."/>
            <person name="Tang Q."/>
            <person name="Xiao L."/>
            <person name="Rajput S."/>
            <person name="Deng P."/>
            <person name="Jia W."/>
            <person name="Huang R."/>
            <person name="Zhang M."/>
            <person name="Sun Y."/>
            <person name="Hu J."/>
            <person name="Fu X."/>
            <person name="Schnable P.S."/>
            <person name="Li F."/>
            <person name="Zhang H."/>
            <person name="Feng B."/>
            <person name="Zhu X."/>
            <person name="Liu R."/>
            <person name="Schnable J.C."/>
            <person name="Zhu J.-K."/>
            <person name="Zhang H."/>
        </authorList>
    </citation>
    <scope>NUCLEOTIDE SEQUENCE [LARGE SCALE GENOMIC DNA]</scope>
</reference>
<evidence type="ECO:0000313" key="3">
    <source>
        <dbReference type="Proteomes" id="UP000275267"/>
    </source>
</evidence>
<proteinExistence type="predicted"/>
<evidence type="ECO:0000313" key="2">
    <source>
        <dbReference type="EMBL" id="RLN09492.1"/>
    </source>
</evidence>
<organism evidence="2 3">
    <name type="scientific">Panicum miliaceum</name>
    <name type="common">Proso millet</name>
    <name type="synonym">Broomcorn millet</name>
    <dbReference type="NCBI Taxonomy" id="4540"/>
    <lineage>
        <taxon>Eukaryota</taxon>
        <taxon>Viridiplantae</taxon>
        <taxon>Streptophyta</taxon>
        <taxon>Embryophyta</taxon>
        <taxon>Tracheophyta</taxon>
        <taxon>Spermatophyta</taxon>
        <taxon>Magnoliopsida</taxon>
        <taxon>Liliopsida</taxon>
        <taxon>Poales</taxon>
        <taxon>Poaceae</taxon>
        <taxon>PACMAD clade</taxon>
        <taxon>Panicoideae</taxon>
        <taxon>Panicodae</taxon>
        <taxon>Paniceae</taxon>
        <taxon>Panicinae</taxon>
        <taxon>Panicum</taxon>
        <taxon>Panicum sect. Panicum</taxon>
    </lineage>
</organism>
<protein>
    <submittedName>
        <fullName evidence="2">Uncharacterized protein</fullName>
    </submittedName>
</protein>
<feature type="region of interest" description="Disordered" evidence="1">
    <location>
        <begin position="1"/>
        <end position="55"/>
    </location>
</feature>
<sequence length="96" mass="11085">MEEAVEATKNMEKKKTKGRSKPSKRAKKNEEDVFRDKRPSWSNPRRSTSDLTRNKGCAKRLSFQKPCNGHQDAAIMIMIRKYSAVDYVTSKLHLTL</sequence>
<feature type="compositionally biased region" description="Basic residues" evidence="1">
    <location>
        <begin position="12"/>
        <end position="27"/>
    </location>
</feature>